<evidence type="ECO:0000313" key="2">
    <source>
        <dbReference type="EMBL" id="MES1923469.1"/>
    </source>
</evidence>
<accession>A0ABV2AV06</accession>
<name>A0ABV2AV06_9EUKA</name>
<comment type="caution">
    <text evidence="2">The sequence shown here is derived from an EMBL/GenBank/DDBJ whole genome shotgun (WGS) entry which is preliminary data.</text>
</comment>
<feature type="region of interest" description="Disordered" evidence="1">
    <location>
        <begin position="15"/>
        <end position="129"/>
    </location>
</feature>
<organism evidence="2 3">
    <name type="scientific">Bonamia ostreae</name>
    <dbReference type="NCBI Taxonomy" id="126728"/>
    <lineage>
        <taxon>Eukaryota</taxon>
        <taxon>Sar</taxon>
        <taxon>Rhizaria</taxon>
        <taxon>Endomyxa</taxon>
        <taxon>Ascetosporea</taxon>
        <taxon>Haplosporida</taxon>
        <taxon>Bonamia</taxon>
    </lineage>
</organism>
<dbReference type="EMBL" id="JBDODL010006340">
    <property type="protein sequence ID" value="MES1923469.1"/>
    <property type="molecule type" value="Genomic_DNA"/>
</dbReference>
<protein>
    <submittedName>
        <fullName evidence="2">Uncharacterized protein</fullName>
    </submittedName>
</protein>
<evidence type="ECO:0000256" key="1">
    <source>
        <dbReference type="SAM" id="MobiDB-lite"/>
    </source>
</evidence>
<gene>
    <name evidence="2" type="ORF">MHBO_005046</name>
</gene>
<sequence>MYVWKPTKRNQYKNISDLRLEGGRLGINSERSDSYSENSEKDSDIELMIRKKKKMAEKDGDDSKDDENNEDSVKNKEEVQNKEEQNKDSLNIDEKDVEEDSDDTDDLIKLNGISVDEEEDEEPASLTKM</sequence>
<feature type="compositionally biased region" description="Acidic residues" evidence="1">
    <location>
        <begin position="95"/>
        <end position="105"/>
    </location>
</feature>
<evidence type="ECO:0000313" key="3">
    <source>
        <dbReference type="Proteomes" id="UP001439008"/>
    </source>
</evidence>
<feature type="compositionally biased region" description="Acidic residues" evidence="1">
    <location>
        <begin position="59"/>
        <end position="70"/>
    </location>
</feature>
<reference evidence="2 3" key="1">
    <citation type="journal article" date="2024" name="BMC Biol.">
        <title>Comparative genomics of Ascetosporea gives new insight into the evolutionary basis for animal parasitism in Rhizaria.</title>
        <authorList>
            <person name="Hiltunen Thoren M."/>
            <person name="Onut-Brannstrom I."/>
            <person name="Alfjorden A."/>
            <person name="Peckova H."/>
            <person name="Swords F."/>
            <person name="Hooper C."/>
            <person name="Holzer A.S."/>
            <person name="Bass D."/>
            <person name="Burki F."/>
        </authorList>
    </citation>
    <scope>NUCLEOTIDE SEQUENCE [LARGE SCALE GENOMIC DNA]</scope>
    <source>
        <strain evidence="2">20-A016</strain>
    </source>
</reference>
<dbReference type="Proteomes" id="UP001439008">
    <property type="component" value="Unassembled WGS sequence"/>
</dbReference>
<proteinExistence type="predicted"/>
<keyword evidence="3" id="KW-1185">Reference proteome</keyword>
<feature type="compositionally biased region" description="Basic and acidic residues" evidence="1">
    <location>
        <begin position="30"/>
        <end position="49"/>
    </location>
</feature>
<feature type="compositionally biased region" description="Basic and acidic residues" evidence="1">
    <location>
        <begin position="71"/>
        <end position="94"/>
    </location>
</feature>